<dbReference type="EMBL" id="JACVVK020000034">
    <property type="protein sequence ID" value="KAK7501004.1"/>
    <property type="molecule type" value="Genomic_DNA"/>
</dbReference>
<name>A0ABD0LN06_9CAEN</name>
<proteinExistence type="predicted"/>
<organism evidence="2 3">
    <name type="scientific">Batillaria attramentaria</name>
    <dbReference type="NCBI Taxonomy" id="370345"/>
    <lineage>
        <taxon>Eukaryota</taxon>
        <taxon>Metazoa</taxon>
        <taxon>Spiralia</taxon>
        <taxon>Lophotrochozoa</taxon>
        <taxon>Mollusca</taxon>
        <taxon>Gastropoda</taxon>
        <taxon>Caenogastropoda</taxon>
        <taxon>Sorbeoconcha</taxon>
        <taxon>Cerithioidea</taxon>
        <taxon>Batillariidae</taxon>
        <taxon>Batillaria</taxon>
    </lineage>
</organism>
<feature type="compositionally biased region" description="Basic and acidic residues" evidence="1">
    <location>
        <begin position="1"/>
        <end position="22"/>
    </location>
</feature>
<gene>
    <name evidence="2" type="ORF">BaRGS_00007884</name>
</gene>
<keyword evidence="3" id="KW-1185">Reference proteome</keyword>
<evidence type="ECO:0000256" key="1">
    <source>
        <dbReference type="SAM" id="MobiDB-lite"/>
    </source>
</evidence>
<feature type="compositionally biased region" description="Polar residues" evidence="1">
    <location>
        <begin position="29"/>
        <end position="43"/>
    </location>
</feature>
<evidence type="ECO:0000313" key="2">
    <source>
        <dbReference type="EMBL" id="KAK7501004.1"/>
    </source>
</evidence>
<dbReference type="Proteomes" id="UP001519460">
    <property type="component" value="Unassembled WGS sequence"/>
</dbReference>
<comment type="caution">
    <text evidence="2">The sequence shown here is derived from an EMBL/GenBank/DDBJ whole genome shotgun (WGS) entry which is preliminary data.</text>
</comment>
<evidence type="ECO:0000313" key="3">
    <source>
        <dbReference type="Proteomes" id="UP001519460"/>
    </source>
</evidence>
<feature type="region of interest" description="Disordered" evidence="1">
    <location>
        <begin position="1"/>
        <end position="52"/>
    </location>
</feature>
<sequence length="80" mass="9004">MHETTNTETLNRNDDGKGDDRRGRRPRSSPLTTSPGATNSHYSLKQRPKPTVARVTDMPVLYGHCRTDKEADVVRFRGPP</sequence>
<accession>A0ABD0LN06</accession>
<reference evidence="2 3" key="1">
    <citation type="journal article" date="2023" name="Sci. Data">
        <title>Genome assembly of the Korean intertidal mud-creeper Batillaria attramentaria.</title>
        <authorList>
            <person name="Patra A.K."/>
            <person name="Ho P.T."/>
            <person name="Jun S."/>
            <person name="Lee S.J."/>
            <person name="Kim Y."/>
            <person name="Won Y.J."/>
        </authorList>
    </citation>
    <scope>NUCLEOTIDE SEQUENCE [LARGE SCALE GENOMIC DNA]</scope>
    <source>
        <strain evidence="2">Wonlab-2016</strain>
    </source>
</reference>
<dbReference type="AlphaFoldDB" id="A0ABD0LN06"/>
<protein>
    <submittedName>
        <fullName evidence="2">Uncharacterized protein</fullName>
    </submittedName>
</protein>